<name>A0ABU7EWG2_9TELE</name>
<keyword evidence="8" id="KW-1185">Reference proteome</keyword>
<dbReference type="PANTHER" id="PTHR45720">
    <property type="entry name" value="CHLORIDE CHANNEL PROTEIN 2"/>
    <property type="match status" value="1"/>
</dbReference>
<dbReference type="InterPro" id="IPR001807">
    <property type="entry name" value="ClC"/>
</dbReference>
<keyword evidence="4" id="KW-1133">Transmembrane helix</keyword>
<keyword evidence="5" id="KW-0129">CBS domain</keyword>
<protein>
    <recommendedName>
        <fullName evidence="9">Chloride channel protein</fullName>
    </recommendedName>
</protein>
<dbReference type="Pfam" id="PF00654">
    <property type="entry name" value="Voltage_CLC"/>
    <property type="match status" value="1"/>
</dbReference>
<dbReference type="Proteomes" id="UP001352852">
    <property type="component" value="Unassembled WGS sequence"/>
</dbReference>
<dbReference type="PANTHER" id="PTHR45720:SF3">
    <property type="entry name" value="CHLORIDE CHANNEL PROTEIN CLC-KB"/>
    <property type="match status" value="1"/>
</dbReference>
<keyword evidence="6" id="KW-0472">Membrane</keyword>
<dbReference type="SUPFAM" id="SSF81340">
    <property type="entry name" value="Clc chloride channel"/>
    <property type="match status" value="1"/>
</dbReference>
<accession>A0ABU7EWG2</accession>
<evidence type="ECO:0000256" key="3">
    <source>
        <dbReference type="ARBA" id="ARBA00022737"/>
    </source>
</evidence>
<keyword evidence="2" id="KW-0812">Transmembrane</keyword>
<evidence type="ECO:0000256" key="6">
    <source>
        <dbReference type="ARBA" id="ARBA00023136"/>
    </source>
</evidence>
<comment type="caution">
    <text evidence="7">The sequence shown here is derived from an EMBL/GenBank/DDBJ whole genome shotgun (WGS) entry which is preliminary data.</text>
</comment>
<proteinExistence type="predicted"/>
<evidence type="ECO:0000256" key="5">
    <source>
        <dbReference type="ARBA" id="ARBA00023122"/>
    </source>
</evidence>
<evidence type="ECO:0000256" key="1">
    <source>
        <dbReference type="ARBA" id="ARBA00004141"/>
    </source>
</evidence>
<gene>
    <name evidence="7" type="ORF">CHARACLAT_020771</name>
</gene>
<dbReference type="EMBL" id="JAHUTJ010067558">
    <property type="protein sequence ID" value="MED6291175.1"/>
    <property type="molecule type" value="Genomic_DNA"/>
</dbReference>
<evidence type="ECO:0000313" key="7">
    <source>
        <dbReference type="EMBL" id="MED6291175.1"/>
    </source>
</evidence>
<keyword evidence="3" id="KW-0677">Repeat</keyword>
<comment type="subcellular location">
    <subcellularLocation>
        <location evidence="1">Membrane</location>
        <topology evidence="1">Multi-pass membrane protein</topology>
    </subcellularLocation>
</comment>
<organism evidence="7 8">
    <name type="scientific">Characodon lateralis</name>
    <dbReference type="NCBI Taxonomy" id="208331"/>
    <lineage>
        <taxon>Eukaryota</taxon>
        <taxon>Metazoa</taxon>
        <taxon>Chordata</taxon>
        <taxon>Craniata</taxon>
        <taxon>Vertebrata</taxon>
        <taxon>Euteleostomi</taxon>
        <taxon>Actinopterygii</taxon>
        <taxon>Neopterygii</taxon>
        <taxon>Teleostei</taxon>
        <taxon>Neoteleostei</taxon>
        <taxon>Acanthomorphata</taxon>
        <taxon>Ovalentaria</taxon>
        <taxon>Atherinomorphae</taxon>
        <taxon>Cyprinodontiformes</taxon>
        <taxon>Goodeidae</taxon>
        <taxon>Characodon</taxon>
    </lineage>
</organism>
<evidence type="ECO:0000256" key="4">
    <source>
        <dbReference type="ARBA" id="ARBA00022989"/>
    </source>
</evidence>
<sequence>MWMLVLACTLPLPAGYFMPVFIYGAAIGRLLGEGVAYMSSGGRVLGQQWTSVNPGGYALAGAAAFSGAVTHTLSPALLAAELTGQFSHALPVLLSTLVANALARSRDRPSFYDALSISKKLPHLPSLKKAFPQ</sequence>
<dbReference type="InterPro" id="IPR014743">
    <property type="entry name" value="Cl-channel_core"/>
</dbReference>
<dbReference type="InterPro" id="IPR050970">
    <property type="entry name" value="Cl_channel_volt-gated"/>
</dbReference>
<evidence type="ECO:0000256" key="2">
    <source>
        <dbReference type="ARBA" id="ARBA00022692"/>
    </source>
</evidence>
<dbReference type="PRINTS" id="PR00762">
    <property type="entry name" value="CLCHANNEL"/>
</dbReference>
<evidence type="ECO:0000313" key="8">
    <source>
        <dbReference type="Proteomes" id="UP001352852"/>
    </source>
</evidence>
<dbReference type="Gene3D" id="1.10.3080.10">
    <property type="entry name" value="Clc chloride channel"/>
    <property type="match status" value="1"/>
</dbReference>
<evidence type="ECO:0008006" key="9">
    <source>
        <dbReference type="Google" id="ProtNLM"/>
    </source>
</evidence>
<reference evidence="7 8" key="1">
    <citation type="submission" date="2021-06" db="EMBL/GenBank/DDBJ databases">
        <authorList>
            <person name="Palmer J.M."/>
        </authorList>
    </citation>
    <scope>NUCLEOTIDE SEQUENCE [LARGE SCALE GENOMIC DNA]</scope>
    <source>
        <strain evidence="7 8">CL_MEX2019</strain>
        <tissue evidence="7">Muscle</tissue>
    </source>
</reference>